<accession>A0A316UKH1</accession>
<evidence type="ECO:0000256" key="1">
    <source>
        <dbReference type="SAM" id="Phobius"/>
    </source>
</evidence>
<proteinExistence type="predicted"/>
<keyword evidence="1" id="KW-0472">Membrane</keyword>
<dbReference type="OrthoDB" id="27095at2759"/>
<feature type="non-terminal residue" evidence="2">
    <location>
        <position position="83"/>
    </location>
</feature>
<dbReference type="EMBL" id="KZ819674">
    <property type="protein sequence ID" value="PWN25766.1"/>
    <property type="molecule type" value="Genomic_DNA"/>
</dbReference>
<dbReference type="Proteomes" id="UP000245884">
    <property type="component" value="Unassembled WGS sequence"/>
</dbReference>
<name>A0A316UKH1_9BASI</name>
<evidence type="ECO:0000313" key="2">
    <source>
        <dbReference type="EMBL" id="PWN25766.1"/>
    </source>
</evidence>
<dbReference type="AlphaFoldDB" id="A0A316UKH1"/>
<keyword evidence="3" id="KW-1185">Reference proteome</keyword>
<feature type="transmembrane region" description="Helical" evidence="1">
    <location>
        <begin position="43"/>
        <end position="66"/>
    </location>
</feature>
<reference evidence="2 3" key="1">
    <citation type="journal article" date="2018" name="Mol. Biol. Evol.">
        <title>Broad Genomic Sampling Reveals a Smut Pathogenic Ancestry of the Fungal Clade Ustilaginomycotina.</title>
        <authorList>
            <person name="Kijpornyongpan T."/>
            <person name="Mondo S.J."/>
            <person name="Barry K."/>
            <person name="Sandor L."/>
            <person name="Lee J."/>
            <person name="Lipzen A."/>
            <person name="Pangilinan J."/>
            <person name="LaButti K."/>
            <person name="Hainaut M."/>
            <person name="Henrissat B."/>
            <person name="Grigoriev I.V."/>
            <person name="Spatafora J.W."/>
            <person name="Aime M.C."/>
        </authorList>
    </citation>
    <scope>NUCLEOTIDE SEQUENCE [LARGE SCALE GENOMIC DNA]</scope>
    <source>
        <strain evidence="2 3">MCA 5214</strain>
    </source>
</reference>
<protein>
    <submittedName>
        <fullName evidence="2">Uncharacterized protein</fullName>
    </submittedName>
</protein>
<keyword evidence="1" id="KW-1133">Transmembrane helix</keyword>
<evidence type="ECO:0000313" key="3">
    <source>
        <dbReference type="Proteomes" id="UP000245884"/>
    </source>
</evidence>
<organism evidence="2 3">
    <name type="scientific">Jaminaea rosea</name>
    <dbReference type="NCBI Taxonomy" id="1569628"/>
    <lineage>
        <taxon>Eukaryota</taxon>
        <taxon>Fungi</taxon>
        <taxon>Dikarya</taxon>
        <taxon>Basidiomycota</taxon>
        <taxon>Ustilaginomycotina</taxon>
        <taxon>Exobasidiomycetes</taxon>
        <taxon>Microstromatales</taxon>
        <taxon>Microstromatales incertae sedis</taxon>
        <taxon>Jaminaea</taxon>
    </lineage>
</organism>
<keyword evidence="1" id="KW-0812">Transmembrane</keyword>
<dbReference type="GeneID" id="37028579"/>
<gene>
    <name evidence="2" type="ORF">BDZ90DRAFT_233772</name>
</gene>
<sequence>MHSLFPISSSLYLSNPEPLPLVEPPQSMPTYFHSVQEFNALNYLWQTVSSPMILIALGAWAMVSLLPKLTVSDGTLNETHARR</sequence>
<dbReference type="RefSeq" id="XP_025360378.1">
    <property type="nucleotide sequence ID" value="XM_025506756.1"/>
</dbReference>